<evidence type="ECO:0000256" key="4">
    <source>
        <dbReference type="ARBA" id="ARBA00022692"/>
    </source>
</evidence>
<comment type="subcellular location">
    <subcellularLocation>
        <location evidence="1 10">Mitochondrion inner membrane</location>
        <topology evidence="1 10">Single-pass membrane protein</topology>
    </subcellularLocation>
</comment>
<gene>
    <name evidence="11" type="ORF">CspeluHIS016_0703000</name>
</gene>
<comment type="function">
    <text evidence="10">Component of the cytochrome c oxidase, the last enzyme in the mitochondrial electron transport chain which drives oxidative phosphorylation. The respiratory chain contains 3 multisubunit complexes succinate dehydrogenase (complex II, CII), ubiquinol-cytochrome c oxidoreductase (cytochrome b-c1 complex, complex III, CIII) and cytochrome c oxidase (complex IV, CIV), that cooperate to transfer electrons derived from NADH and succinate to molecular oxygen, creating an electrochemical gradient over the inner membrane that drives transmembrane transport and the ATP synthase. Cytochrome c oxidase is the component of the respiratory chain that catalyzes the reduction of oxygen to water. Electrons originating from reduced cytochrome c in the intermembrane space (IMS) are transferred via the dinuclear copper A center (CU(A)) of subunit 2 and heme A of subunit 1 to the active site in subunit 1, a binuclear center (BNC) formed by heme A3 and copper B (CU(B)). The BNC reduces molecular oxygen to 2 water molecules using 4 electrons from cytochrome c in the IMS and 4 protons from the mitochondrial matrix.</text>
</comment>
<proteinExistence type="inferred from homology"/>
<evidence type="ECO:0000256" key="9">
    <source>
        <dbReference type="ARBA" id="ARBA00023136"/>
    </source>
</evidence>
<protein>
    <recommendedName>
        <fullName evidence="10">Cytochrome c oxidase subunit 8, mitochondrial</fullName>
    </recommendedName>
    <alternativeName>
        <fullName evidence="10">Cytochrome c oxidase polypeptide VIII</fullName>
    </alternativeName>
</protein>
<dbReference type="InterPro" id="IPR004202">
    <property type="entry name" value="COX7C/Cox8"/>
</dbReference>
<dbReference type="EMBL" id="BTCM01000007">
    <property type="protein sequence ID" value="GMK59285.1"/>
    <property type="molecule type" value="Genomic_DNA"/>
</dbReference>
<name>A0AAD3YDJ9_9TREE</name>
<evidence type="ECO:0000256" key="3">
    <source>
        <dbReference type="ARBA" id="ARBA00010514"/>
    </source>
</evidence>
<dbReference type="SUPFAM" id="SSF81427">
    <property type="entry name" value="Mitochondrial cytochrome c oxidase subunit VIIc (aka VIIIa)"/>
    <property type="match status" value="1"/>
</dbReference>
<dbReference type="GO" id="GO:0045277">
    <property type="term" value="C:respiratory chain complex IV"/>
    <property type="evidence" value="ECO:0007669"/>
    <property type="project" value="UniProtKB-UniRule"/>
</dbReference>
<dbReference type="PANTHER" id="PTHR13313">
    <property type="entry name" value="CYTOCHROME C OXIDASE SUBUNIT VIIC"/>
    <property type="match status" value="1"/>
</dbReference>
<evidence type="ECO:0000256" key="8">
    <source>
        <dbReference type="ARBA" id="ARBA00023128"/>
    </source>
</evidence>
<keyword evidence="5 10" id="KW-0999">Mitochondrion inner membrane</keyword>
<keyword evidence="4" id="KW-0812">Transmembrane</keyword>
<dbReference type="Proteomes" id="UP001222932">
    <property type="component" value="Unassembled WGS sequence"/>
</dbReference>
<evidence type="ECO:0000256" key="1">
    <source>
        <dbReference type="ARBA" id="ARBA00004434"/>
    </source>
</evidence>
<comment type="caution">
    <text evidence="11">The sequence shown here is derived from an EMBL/GenBank/DDBJ whole genome shotgun (WGS) entry which is preliminary data.</text>
</comment>
<comment type="similarity">
    <text evidence="3 10">Belongs to the cytochrome c oxidase VIIc family.</text>
</comment>
<keyword evidence="8 10" id="KW-0496">Mitochondrion</keyword>
<evidence type="ECO:0000256" key="5">
    <source>
        <dbReference type="ARBA" id="ARBA00022792"/>
    </source>
</evidence>
<dbReference type="GO" id="GO:0006123">
    <property type="term" value="P:mitochondrial electron transport, cytochrome c to oxygen"/>
    <property type="evidence" value="ECO:0007669"/>
    <property type="project" value="UniProtKB-UniRule"/>
</dbReference>
<evidence type="ECO:0000313" key="11">
    <source>
        <dbReference type="EMBL" id="GMK59285.1"/>
    </source>
</evidence>
<dbReference type="GO" id="GO:0005743">
    <property type="term" value="C:mitochondrial inner membrane"/>
    <property type="evidence" value="ECO:0007669"/>
    <property type="project" value="UniProtKB-SubCell"/>
</dbReference>
<reference evidence="11" key="2">
    <citation type="submission" date="2023-06" db="EMBL/GenBank/DDBJ databases">
        <authorList>
            <person name="Kobayashi Y."/>
            <person name="Kayamori A."/>
            <person name="Aoki K."/>
            <person name="Shiwa Y."/>
            <person name="Fujita N."/>
            <person name="Sugita T."/>
            <person name="Iwasaki W."/>
            <person name="Tanaka N."/>
            <person name="Takashima M."/>
        </authorList>
    </citation>
    <scope>NUCLEOTIDE SEQUENCE</scope>
    <source>
        <strain evidence="11">HIS016</strain>
    </source>
</reference>
<accession>A0AAD3YDJ9</accession>
<keyword evidence="7" id="KW-1133">Transmembrane helix</keyword>
<dbReference type="PANTHER" id="PTHR13313:SF0">
    <property type="entry name" value="CYTOCHROME C OXIDASE SUBUNIT 7C, MITOCHONDRIAL"/>
    <property type="match status" value="1"/>
</dbReference>
<evidence type="ECO:0000256" key="7">
    <source>
        <dbReference type="ARBA" id="ARBA00022989"/>
    </source>
</evidence>
<evidence type="ECO:0000256" key="2">
    <source>
        <dbReference type="ARBA" id="ARBA00004673"/>
    </source>
</evidence>
<dbReference type="Gene3D" id="4.10.49.10">
    <property type="entry name" value="Cytochrome c oxidase subunit VIIc"/>
    <property type="match status" value="1"/>
</dbReference>
<dbReference type="Pfam" id="PF02935">
    <property type="entry name" value="COX7C"/>
    <property type="match status" value="1"/>
</dbReference>
<reference evidence="11" key="1">
    <citation type="journal article" date="2023" name="BMC Genomics">
        <title>Chromosome-level genome assemblies of Cutaneotrichosporon spp. (Trichosporonales, Basidiomycota) reveal imbalanced evolution between nucleotide sequences and chromosome synteny.</title>
        <authorList>
            <person name="Kobayashi Y."/>
            <person name="Kayamori A."/>
            <person name="Aoki K."/>
            <person name="Shiwa Y."/>
            <person name="Matsutani M."/>
            <person name="Fujita N."/>
            <person name="Sugita T."/>
            <person name="Iwasaki W."/>
            <person name="Tanaka N."/>
            <person name="Takashima M."/>
        </authorList>
    </citation>
    <scope>NUCLEOTIDE SEQUENCE</scope>
    <source>
        <strain evidence="11">HIS016</strain>
    </source>
</reference>
<organism evidence="11 12">
    <name type="scientific">Cutaneotrichosporon spelunceum</name>
    <dbReference type="NCBI Taxonomy" id="1672016"/>
    <lineage>
        <taxon>Eukaryota</taxon>
        <taxon>Fungi</taxon>
        <taxon>Dikarya</taxon>
        <taxon>Basidiomycota</taxon>
        <taxon>Agaricomycotina</taxon>
        <taxon>Tremellomycetes</taxon>
        <taxon>Trichosporonales</taxon>
        <taxon>Trichosporonaceae</taxon>
        <taxon>Cutaneotrichosporon</taxon>
    </lineage>
</organism>
<keyword evidence="12" id="KW-1185">Reference proteome</keyword>
<evidence type="ECO:0000256" key="6">
    <source>
        <dbReference type="ARBA" id="ARBA00022946"/>
    </source>
</evidence>
<keyword evidence="9" id="KW-0472">Membrane</keyword>
<evidence type="ECO:0000256" key="10">
    <source>
        <dbReference type="RuleBase" id="RU368123"/>
    </source>
</evidence>
<keyword evidence="6 10" id="KW-0809">Transit peptide</keyword>
<dbReference type="InterPro" id="IPR036636">
    <property type="entry name" value="COX7C/Cox8_sf"/>
</dbReference>
<comment type="pathway">
    <text evidence="2 10">Energy metabolism; oxidative phosphorylation.</text>
</comment>
<dbReference type="AlphaFoldDB" id="A0AAD3YDJ9"/>
<comment type="subunit">
    <text evidence="10">Component of the cytochrome c oxidase (complex IV, CIV), a multisubunit enzyme composed of a catalytic core of 3 subunits and several supernumerary subunits. The complex exists as a monomer or a dimer and forms supercomplexes (SCs) in the inner mitochondrial membrane with ubiquinol-cytochrome c oxidoreductase (cytochrome b-c1 complex, complex III, CIII).</text>
</comment>
<sequence length="74" mass="8211">MSMLLRAAPLRVARNTVARQQVRHAHFENVVDKTIPVNVTNKVTFLLKLSTYVVCGFGLPFAAAKWQMKRAAGA</sequence>
<evidence type="ECO:0000313" key="12">
    <source>
        <dbReference type="Proteomes" id="UP001222932"/>
    </source>
</evidence>